<evidence type="ECO:0000256" key="8">
    <source>
        <dbReference type="ARBA" id="ARBA00042577"/>
    </source>
</evidence>
<dbReference type="GO" id="GO:0006412">
    <property type="term" value="P:translation"/>
    <property type="evidence" value="ECO:0007669"/>
    <property type="project" value="InterPro"/>
</dbReference>
<accession>A0A182XXR5</accession>
<dbReference type="SUPFAM" id="SSF57829">
    <property type="entry name" value="Zn-binding ribosomal proteins"/>
    <property type="match status" value="1"/>
</dbReference>
<proteinExistence type="inferred from homology"/>
<dbReference type="OMA" id="VLCPHCY"/>
<evidence type="ECO:0000256" key="4">
    <source>
        <dbReference type="ARBA" id="ARBA00022980"/>
    </source>
</evidence>
<keyword evidence="6" id="KW-0687">Ribonucleoprotein</keyword>
<comment type="subcellular location">
    <subcellularLocation>
        <location evidence="1">Mitochondrion</location>
    </subcellularLocation>
</comment>
<evidence type="ECO:0000313" key="12">
    <source>
        <dbReference type="Proteomes" id="UP000076408"/>
    </source>
</evidence>
<dbReference type="CTD" id="64983"/>
<protein>
    <recommendedName>
        <fullName evidence="7">Large ribosomal subunit protein bL32m</fullName>
    </recommendedName>
    <alternativeName>
        <fullName evidence="8">39S ribosomal protein L32, mitochondrial</fullName>
    </alternativeName>
</protein>
<evidence type="ECO:0000256" key="5">
    <source>
        <dbReference type="ARBA" id="ARBA00023128"/>
    </source>
</evidence>
<keyword evidence="5" id="KW-0496">Mitochondrion</keyword>
<dbReference type="KEGG" id="aste:118517495"/>
<dbReference type="VEuPathDB" id="VectorBase:ASTEI01001"/>
<evidence type="ECO:0000256" key="7">
    <source>
        <dbReference type="ARBA" id="ARBA00039935"/>
    </source>
</evidence>
<feature type="compositionally biased region" description="Basic and acidic residues" evidence="10">
    <location>
        <begin position="191"/>
        <end position="201"/>
    </location>
</feature>
<evidence type="ECO:0000256" key="2">
    <source>
        <dbReference type="ARBA" id="ARBA00008560"/>
    </source>
</evidence>
<evidence type="ECO:0000256" key="6">
    <source>
        <dbReference type="ARBA" id="ARBA00023274"/>
    </source>
</evidence>
<keyword evidence="3" id="KW-0809">Transit peptide</keyword>
<dbReference type="OrthoDB" id="2014905at2759"/>
<dbReference type="RefSeq" id="XP_035919585.1">
    <property type="nucleotide sequence ID" value="XM_036063692.1"/>
</dbReference>
<dbReference type="GeneID" id="118517495"/>
<dbReference type="PANTHER" id="PTHR21026:SF2">
    <property type="entry name" value="LARGE RIBOSOMAL SUBUNIT PROTEIN BL32M"/>
    <property type="match status" value="1"/>
</dbReference>
<evidence type="ECO:0000313" key="11">
    <source>
        <dbReference type="EnsemblMetazoa" id="ASTEI01001-PA"/>
    </source>
</evidence>
<dbReference type="GO" id="GO:0003735">
    <property type="term" value="F:structural constituent of ribosome"/>
    <property type="evidence" value="ECO:0007669"/>
    <property type="project" value="TreeGrafter"/>
</dbReference>
<reference evidence="12" key="1">
    <citation type="journal article" date="2014" name="Genome Biol.">
        <title>Genome analysis of a major urban malaria vector mosquito, Anopheles stephensi.</title>
        <authorList>
            <person name="Jiang X."/>
            <person name="Peery A."/>
            <person name="Hall A.B."/>
            <person name="Sharma A."/>
            <person name="Chen X.G."/>
            <person name="Waterhouse R.M."/>
            <person name="Komissarov A."/>
            <person name="Riehle M.M."/>
            <person name="Shouche Y."/>
            <person name="Sharakhova M.V."/>
            <person name="Lawson D."/>
            <person name="Pakpour N."/>
            <person name="Arensburger P."/>
            <person name="Davidson V.L."/>
            <person name="Eiglmeier K."/>
            <person name="Emrich S."/>
            <person name="George P."/>
            <person name="Kennedy R.C."/>
            <person name="Mane S.P."/>
            <person name="Maslen G."/>
            <person name="Oringanje C."/>
            <person name="Qi Y."/>
            <person name="Settlage R."/>
            <person name="Tojo M."/>
            <person name="Tubio J.M."/>
            <person name="Unger M.F."/>
            <person name="Wang B."/>
            <person name="Vernick K.D."/>
            <person name="Ribeiro J.M."/>
            <person name="James A.A."/>
            <person name="Michel K."/>
            <person name="Riehle M.A."/>
            <person name="Luckhart S."/>
            <person name="Sharakhov I.V."/>
            <person name="Tu Z."/>
        </authorList>
    </citation>
    <scope>NUCLEOTIDE SEQUENCE [LARGE SCALE GENOMIC DNA]</scope>
    <source>
        <strain evidence="12">Indian</strain>
    </source>
</reference>
<dbReference type="InterPro" id="IPR051991">
    <property type="entry name" value="Mitoribosomal_protein_bL32"/>
</dbReference>
<comment type="function">
    <text evidence="9">Component of the mitochondrial large ribosomal subunit (mt-LSU). The mitochondrial ribosome (mitoribosome) is a large ribonucleoprotein complex responsible for the synthesis of proteins inside mitochondria.</text>
</comment>
<dbReference type="AlphaFoldDB" id="A0A182XXR5"/>
<feature type="region of interest" description="Disordered" evidence="10">
    <location>
        <begin position="174"/>
        <end position="201"/>
    </location>
</feature>
<name>A0A182XXR5_ANOST</name>
<evidence type="ECO:0000256" key="3">
    <source>
        <dbReference type="ARBA" id="ARBA00022946"/>
    </source>
</evidence>
<feature type="compositionally biased region" description="Polar residues" evidence="10">
    <location>
        <begin position="174"/>
        <end position="185"/>
    </location>
</feature>
<reference evidence="11" key="2">
    <citation type="submission" date="2020-05" db="UniProtKB">
        <authorList>
            <consortium name="EnsemblMetazoa"/>
        </authorList>
    </citation>
    <scope>IDENTIFICATION</scope>
    <source>
        <strain evidence="11">Indian</strain>
    </source>
</reference>
<dbReference type="Proteomes" id="UP000076408">
    <property type="component" value="Unassembled WGS sequence"/>
</dbReference>
<dbReference type="EnsemblMetazoa" id="ASTEI01001-RA">
    <property type="protein sequence ID" value="ASTEI01001-PA"/>
    <property type="gene ID" value="ASTEI01001"/>
</dbReference>
<keyword evidence="4" id="KW-0689">Ribosomal protein</keyword>
<dbReference type="STRING" id="30069.A0A182XXR5"/>
<dbReference type="VEuPathDB" id="VectorBase:ASTE010558"/>
<keyword evidence="12" id="KW-1185">Reference proteome</keyword>
<sequence length="201" mass="22884">MARLIAQLANTLRTIESYLFGGNGFPPAALAMVCQPAYAPEYGRSTSKALSLRDLIGDGMLWAVPKHRRTLEKRQKRKYGSPEYKLKIFTPKIHLRSCATCGSDHEVGVLCPTCYQKVRKETELMQEKIQTELGLEPVDKDVVVLYDRERDEQPAEFWEGKRIVEMEKPRPTWFSKNLLQKSTQPAAPEPDELKPGHEKLG</sequence>
<dbReference type="PANTHER" id="PTHR21026">
    <property type="entry name" value="39S RIBOSOMAL PROTEIN L32, MITOCHONDRIAL"/>
    <property type="match status" value="1"/>
</dbReference>
<evidence type="ECO:0000256" key="1">
    <source>
        <dbReference type="ARBA" id="ARBA00004173"/>
    </source>
</evidence>
<comment type="similarity">
    <text evidence="2">Belongs to the bacterial ribosomal protein bL32 family.</text>
</comment>
<organism evidence="11 12">
    <name type="scientific">Anopheles stephensi</name>
    <name type="common">Indo-Pakistan malaria mosquito</name>
    <dbReference type="NCBI Taxonomy" id="30069"/>
    <lineage>
        <taxon>Eukaryota</taxon>
        <taxon>Metazoa</taxon>
        <taxon>Ecdysozoa</taxon>
        <taxon>Arthropoda</taxon>
        <taxon>Hexapoda</taxon>
        <taxon>Insecta</taxon>
        <taxon>Pterygota</taxon>
        <taxon>Neoptera</taxon>
        <taxon>Endopterygota</taxon>
        <taxon>Diptera</taxon>
        <taxon>Nematocera</taxon>
        <taxon>Culicoidea</taxon>
        <taxon>Culicidae</taxon>
        <taxon>Anophelinae</taxon>
        <taxon>Anopheles</taxon>
    </lineage>
</organism>
<dbReference type="GO" id="GO:0005762">
    <property type="term" value="C:mitochondrial large ribosomal subunit"/>
    <property type="evidence" value="ECO:0007669"/>
    <property type="project" value="TreeGrafter"/>
</dbReference>
<dbReference type="InterPro" id="IPR011332">
    <property type="entry name" value="Ribosomal_zn-bd"/>
</dbReference>
<evidence type="ECO:0000256" key="10">
    <source>
        <dbReference type="SAM" id="MobiDB-lite"/>
    </source>
</evidence>
<evidence type="ECO:0000256" key="9">
    <source>
        <dbReference type="ARBA" id="ARBA00045766"/>
    </source>
</evidence>
<dbReference type="VEuPathDB" id="VectorBase:ASTEI20_046003"/>